<evidence type="ECO:0000256" key="6">
    <source>
        <dbReference type="ARBA" id="ARBA00006431"/>
    </source>
</evidence>
<evidence type="ECO:0000256" key="14">
    <source>
        <dbReference type="ARBA" id="ARBA00023034"/>
    </source>
</evidence>
<dbReference type="GO" id="GO:0033018">
    <property type="term" value="C:sarcoplasmic reticulum lumen"/>
    <property type="evidence" value="ECO:0007669"/>
    <property type="project" value="UniProtKB-SubCell"/>
</dbReference>
<dbReference type="Pfam" id="PF13202">
    <property type="entry name" value="EF-hand_5"/>
    <property type="match status" value="2"/>
</dbReference>
<evidence type="ECO:0000256" key="7">
    <source>
        <dbReference type="ARBA" id="ARBA00022525"/>
    </source>
</evidence>
<keyword evidence="10" id="KW-0677">Repeat</keyword>
<dbReference type="FunFam" id="1.10.238.10:FF:000090">
    <property type="entry name" value="calumenin isoform X2"/>
    <property type="match status" value="1"/>
</dbReference>
<evidence type="ECO:0000256" key="10">
    <source>
        <dbReference type="ARBA" id="ARBA00022737"/>
    </source>
</evidence>
<evidence type="ECO:0000256" key="11">
    <source>
        <dbReference type="ARBA" id="ARBA00022824"/>
    </source>
</evidence>
<evidence type="ECO:0000256" key="13">
    <source>
        <dbReference type="ARBA" id="ARBA00022951"/>
    </source>
</evidence>
<proteinExistence type="inferred from homology"/>
<evidence type="ECO:0000313" key="19">
    <source>
        <dbReference type="Proteomes" id="UP000314986"/>
    </source>
</evidence>
<dbReference type="PROSITE" id="PS00018">
    <property type="entry name" value="EF_HAND_1"/>
    <property type="match status" value="5"/>
</dbReference>
<evidence type="ECO:0000256" key="15">
    <source>
        <dbReference type="ARBA" id="ARBA00023136"/>
    </source>
</evidence>
<evidence type="ECO:0000256" key="9">
    <source>
        <dbReference type="ARBA" id="ARBA00022729"/>
    </source>
</evidence>
<keyword evidence="7" id="KW-0964">Secreted</keyword>
<keyword evidence="11" id="KW-0256">Endoplasmic reticulum</keyword>
<comment type="subcellular location">
    <subcellularLocation>
        <location evidence="4">Endoplasmic reticulum membrane</location>
    </subcellularLocation>
    <subcellularLocation>
        <location evidence="2">Golgi apparatus</location>
    </subcellularLocation>
    <subcellularLocation>
        <location evidence="1">Melanosome</location>
    </subcellularLocation>
    <subcellularLocation>
        <location evidence="3">Sarcoplasmic reticulum lumen</location>
    </subcellularLocation>
    <subcellularLocation>
        <location evidence="5">Secreted</location>
    </subcellularLocation>
</comment>
<dbReference type="GeneTree" id="ENSGT01010000222360"/>
<dbReference type="STRING" id="7868.ENSCMIP00000025187"/>
<sequence length="349" mass="41305">MKVAVLSVTCSCCRRYSCPAQGLVNFPAMKLLTSLCLLSLCAWLAVTGKPTSEKKDRVHHAKDLEERHPEETEGFQYDHEAFLGKETAETFDTLSTEESKKRLGKIVDRIDKNKDGFVTHEELVEWIKRTQNRFIDENVKKHWKEYDLNKDDKVSWEEYKNTTYGYYKENEEFNDVDDKASYVKMQSRDERRFKMADKDGDLIATREEFTAFLHPEEFDYMKDVIVTETMEDIDRNGDGFVDMDEFIYDMYNPEAEEPEPEWVKTERQQFREIRDTNKDGKLDRQEVTQWILPGEYDHAESESRHLIYESDMNKDNKMTKAEILENWSMFVGSQVTNYGEDLTRKHDEL</sequence>
<evidence type="ECO:0000259" key="17">
    <source>
        <dbReference type="PROSITE" id="PS50222"/>
    </source>
</evidence>
<dbReference type="OrthoDB" id="293868at2759"/>
<dbReference type="GO" id="GO:0005789">
    <property type="term" value="C:endoplasmic reticulum membrane"/>
    <property type="evidence" value="ECO:0007669"/>
    <property type="project" value="UniProtKB-SubCell"/>
</dbReference>
<feature type="domain" description="EF-hand" evidence="17">
    <location>
        <begin position="98"/>
        <end position="133"/>
    </location>
</feature>
<reference evidence="19" key="1">
    <citation type="journal article" date="2006" name="Science">
        <title>Ancient noncoding elements conserved in the human genome.</title>
        <authorList>
            <person name="Venkatesh B."/>
            <person name="Kirkness E.F."/>
            <person name="Loh Y.H."/>
            <person name="Halpern A.L."/>
            <person name="Lee A.P."/>
            <person name="Johnson J."/>
            <person name="Dandona N."/>
            <person name="Viswanathan L.D."/>
            <person name="Tay A."/>
            <person name="Venter J.C."/>
            <person name="Strausberg R.L."/>
            <person name="Brenner S."/>
        </authorList>
    </citation>
    <scope>NUCLEOTIDE SEQUENCE [LARGE SCALE GENOMIC DNA]</scope>
</reference>
<dbReference type="PANTHER" id="PTHR10827:SF91">
    <property type="entry name" value="RETICULOCALBIN 3, EF-HAND CALCIUM BINDING DOMAIN"/>
    <property type="match status" value="1"/>
</dbReference>
<dbReference type="FunFam" id="1.10.238.10:FF:000110">
    <property type="entry name" value="calumenin isoform X2"/>
    <property type="match status" value="1"/>
</dbReference>
<evidence type="ECO:0000256" key="1">
    <source>
        <dbReference type="ARBA" id="ARBA00004223"/>
    </source>
</evidence>
<dbReference type="Ensembl" id="ENSCMIT00000025600.1">
    <property type="protein sequence ID" value="ENSCMIP00000025187.1"/>
    <property type="gene ID" value="ENSCMIG00000011081.1"/>
</dbReference>
<reference evidence="19" key="2">
    <citation type="journal article" date="2007" name="PLoS Biol.">
        <title>Survey sequencing and comparative analysis of the elephant shark (Callorhinchus milii) genome.</title>
        <authorList>
            <person name="Venkatesh B."/>
            <person name="Kirkness E.F."/>
            <person name="Loh Y.H."/>
            <person name="Halpern A.L."/>
            <person name="Lee A.P."/>
            <person name="Johnson J."/>
            <person name="Dandona N."/>
            <person name="Viswanathan L.D."/>
            <person name="Tay A."/>
            <person name="Venter J.C."/>
            <person name="Strausberg R.L."/>
            <person name="Brenner S."/>
        </authorList>
    </citation>
    <scope>NUCLEOTIDE SEQUENCE [LARGE SCALE GENOMIC DNA]</scope>
</reference>
<evidence type="ECO:0000256" key="5">
    <source>
        <dbReference type="ARBA" id="ARBA00004613"/>
    </source>
</evidence>
<organism evidence="18 19">
    <name type="scientific">Callorhinchus milii</name>
    <name type="common">Ghost shark</name>
    <dbReference type="NCBI Taxonomy" id="7868"/>
    <lineage>
        <taxon>Eukaryota</taxon>
        <taxon>Metazoa</taxon>
        <taxon>Chordata</taxon>
        <taxon>Craniata</taxon>
        <taxon>Vertebrata</taxon>
        <taxon>Chondrichthyes</taxon>
        <taxon>Holocephali</taxon>
        <taxon>Chimaeriformes</taxon>
        <taxon>Callorhinchidae</taxon>
        <taxon>Callorhinchus</taxon>
    </lineage>
</organism>
<dbReference type="GO" id="GO:0042470">
    <property type="term" value="C:melanosome"/>
    <property type="evidence" value="ECO:0007669"/>
    <property type="project" value="UniProtKB-SubCell"/>
</dbReference>
<keyword evidence="13" id="KW-0703">Sarcoplasmic reticulum</keyword>
<accession>A0A4W3I8U9</accession>
<dbReference type="SMART" id="SM00054">
    <property type="entry name" value="EFh"/>
    <property type="match status" value="3"/>
</dbReference>
<evidence type="ECO:0000256" key="16">
    <source>
        <dbReference type="SAM" id="SignalP"/>
    </source>
</evidence>
<evidence type="ECO:0000256" key="3">
    <source>
        <dbReference type="ARBA" id="ARBA00004564"/>
    </source>
</evidence>
<dbReference type="FunFam" id="1.10.238.10:FF:000109">
    <property type="entry name" value="calumenin isoform X2"/>
    <property type="match status" value="1"/>
</dbReference>
<dbReference type="GeneID" id="103191085"/>
<feature type="domain" description="EF-hand" evidence="17">
    <location>
        <begin position="221"/>
        <end position="256"/>
    </location>
</feature>
<evidence type="ECO:0000256" key="2">
    <source>
        <dbReference type="ARBA" id="ARBA00004555"/>
    </source>
</evidence>
<keyword evidence="8" id="KW-0479">Metal-binding</keyword>
<dbReference type="CDD" id="cd16226">
    <property type="entry name" value="EFh_CREC_Calumenin_like"/>
    <property type="match status" value="1"/>
</dbReference>
<keyword evidence="15" id="KW-0472">Membrane</keyword>
<dbReference type="PROSITE" id="PS50222">
    <property type="entry name" value="EF_HAND_2"/>
    <property type="match status" value="4"/>
</dbReference>
<keyword evidence="19" id="KW-1185">Reference proteome</keyword>
<dbReference type="CTD" id="57333"/>
<gene>
    <name evidence="18" type="primary">rcn3</name>
</gene>
<feature type="domain" description="EF-hand" evidence="17">
    <location>
        <begin position="134"/>
        <end position="169"/>
    </location>
</feature>
<feature type="chain" id="PRO_5021193243" evidence="16">
    <location>
        <begin position="49"/>
        <end position="349"/>
    </location>
</feature>
<feature type="domain" description="EF-hand" evidence="17">
    <location>
        <begin position="184"/>
        <end position="219"/>
    </location>
</feature>
<dbReference type="InterPro" id="IPR011992">
    <property type="entry name" value="EF-hand-dom_pair"/>
</dbReference>
<evidence type="ECO:0000256" key="12">
    <source>
        <dbReference type="ARBA" id="ARBA00022837"/>
    </source>
</evidence>
<reference evidence="18" key="4">
    <citation type="submission" date="2025-08" db="UniProtKB">
        <authorList>
            <consortium name="Ensembl"/>
        </authorList>
    </citation>
    <scope>IDENTIFICATION</scope>
</reference>
<reference evidence="19" key="3">
    <citation type="journal article" date="2014" name="Nature">
        <title>Elephant shark genome provides unique insights into gnathostome evolution.</title>
        <authorList>
            <consortium name="International Elephant Shark Genome Sequencing Consortium"/>
            <person name="Venkatesh B."/>
            <person name="Lee A.P."/>
            <person name="Ravi V."/>
            <person name="Maurya A.K."/>
            <person name="Lian M.M."/>
            <person name="Swann J.B."/>
            <person name="Ohta Y."/>
            <person name="Flajnik M.F."/>
            <person name="Sutoh Y."/>
            <person name="Kasahara M."/>
            <person name="Hoon S."/>
            <person name="Gangu V."/>
            <person name="Roy S.W."/>
            <person name="Irimia M."/>
            <person name="Korzh V."/>
            <person name="Kondrychyn I."/>
            <person name="Lim Z.W."/>
            <person name="Tay B.H."/>
            <person name="Tohari S."/>
            <person name="Kong K.W."/>
            <person name="Ho S."/>
            <person name="Lorente-Galdos B."/>
            <person name="Quilez J."/>
            <person name="Marques-Bonet T."/>
            <person name="Raney B.J."/>
            <person name="Ingham P.W."/>
            <person name="Tay A."/>
            <person name="Hillier L.W."/>
            <person name="Minx P."/>
            <person name="Boehm T."/>
            <person name="Wilson R.K."/>
            <person name="Brenner S."/>
            <person name="Warren W.C."/>
        </authorList>
    </citation>
    <scope>NUCLEOTIDE SEQUENCE [LARGE SCALE GENOMIC DNA]</scope>
</reference>
<dbReference type="SUPFAM" id="SSF47473">
    <property type="entry name" value="EF-hand"/>
    <property type="match status" value="2"/>
</dbReference>
<dbReference type="Pfam" id="PF13499">
    <property type="entry name" value="EF-hand_7"/>
    <property type="match status" value="1"/>
</dbReference>
<protein>
    <submittedName>
        <fullName evidence="18">Reticulocalbin 3, EF-hand calcium binding domain</fullName>
    </submittedName>
</protein>
<evidence type="ECO:0000256" key="4">
    <source>
        <dbReference type="ARBA" id="ARBA00004586"/>
    </source>
</evidence>
<dbReference type="GO" id="GO:0005794">
    <property type="term" value="C:Golgi apparatus"/>
    <property type="evidence" value="ECO:0007669"/>
    <property type="project" value="UniProtKB-SubCell"/>
</dbReference>
<dbReference type="AlphaFoldDB" id="A0A4W3I8U9"/>
<feature type="signal peptide" evidence="16">
    <location>
        <begin position="1"/>
        <end position="48"/>
    </location>
</feature>
<keyword evidence="14" id="KW-0333">Golgi apparatus</keyword>
<dbReference type="KEGG" id="cmk:103191085"/>
<comment type="similarity">
    <text evidence="6">Belongs to the CREC family.</text>
</comment>
<dbReference type="InParanoid" id="A0A4W3I8U9"/>
<dbReference type="GO" id="GO:0005576">
    <property type="term" value="C:extracellular region"/>
    <property type="evidence" value="ECO:0007669"/>
    <property type="project" value="UniProtKB-SubCell"/>
</dbReference>
<dbReference type="InterPro" id="IPR018247">
    <property type="entry name" value="EF_Hand_1_Ca_BS"/>
</dbReference>
<dbReference type="PANTHER" id="PTHR10827">
    <property type="entry name" value="RETICULOCALBIN"/>
    <property type="match status" value="1"/>
</dbReference>
<dbReference type="GO" id="GO:0005509">
    <property type="term" value="F:calcium ion binding"/>
    <property type="evidence" value="ECO:0007669"/>
    <property type="project" value="InterPro"/>
</dbReference>
<dbReference type="InterPro" id="IPR002048">
    <property type="entry name" value="EF_hand_dom"/>
</dbReference>
<evidence type="ECO:0000313" key="18">
    <source>
        <dbReference type="Ensembl" id="ENSCMIP00000025187.1"/>
    </source>
</evidence>
<keyword evidence="9 16" id="KW-0732">Signal</keyword>
<evidence type="ECO:0000256" key="8">
    <source>
        <dbReference type="ARBA" id="ARBA00022723"/>
    </source>
</evidence>
<dbReference type="Proteomes" id="UP000314986">
    <property type="component" value="Unassembled WGS sequence"/>
</dbReference>
<keyword evidence="12" id="KW-0106">Calcium</keyword>
<name>A0A4W3I8U9_CALMI</name>
<dbReference type="Gene3D" id="1.10.238.10">
    <property type="entry name" value="EF-hand"/>
    <property type="match status" value="2"/>
</dbReference>
<reference evidence="18" key="5">
    <citation type="submission" date="2025-09" db="UniProtKB">
        <authorList>
            <consortium name="Ensembl"/>
        </authorList>
    </citation>
    <scope>IDENTIFICATION</scope>
</reference>